<dbReference type="Gene3D" id="3.40.50.300">
    <property type="entry name" value="P-loop containing nucleotide triphosphate hydrolases"/>
    <property type="match status" value="1"/>
</dbReference>
<proteinExistence type="predicted"/>
<dbReference type="SMART" id="SM00490">
    <property type="entry name" value="HELICc"/>
    <property type="match status" value="1"/>
</dbReference>
<dbReference type="CDD" id="cd18793">
    <property type="entry name" value="SF2_C_SNF"/>
    <property type="match status" value="1"/>
</dbReference>
<feature type="non-terminal residue" evidence="3">
    <location>
        <position position="320"/>
    </location>
</feature>
<evidence type="ECO:0000313" key="3">
    <source>
        <dbReference type="EMBL" id="EQD46327.1"/>
    </source>
</evidence>
<dbReference type="PANTHER" id="PTHR45766">
    <property type="entry name" value="DNA ANNEALING HELICASE AND ENDONUCLEASE ZRANB3 FAMILY MEMBER"/>
    <property type="match status" value="1"/>
</dbReference>
<dbReference type="GO" id="GO:0004386">
    <property type="term" value="F:helicase activity"/>
    <property type="evidence" value="ECO:0007669"/>
    <property type="project" value="UniProtKB-KW"/>
</dbReference>
<dbReference type="GO" id="GO:0016787">
    <property type="term" value="F:hydrolase activity"/>
    <property type="evidence" value="ECO:0007669"/>
    <property type="project" value="UniProtKB-KW"/>
</dbReference>
<dbReference type="Pfam" id="PF00271">
    <property type="entry name" value="Helicase_C"/>
    <property type="match status" value="1"/>
</dbReference>
<dbReference type="SUPFAM" id="SSF52540">
    <property type="entry name" value="P-loop containing nucleoside triphosphate hydrolases"/>
    <property type="match status" value="1"/>
</dbReference>
<dbReference type="InterPro" id="IPR001650">
    <property type="entry name" value="Helicase_C-like"/>
</dbReference>
<dbReference type="AlphaFoldDB" id="T0ZP82"/>
<protein>
    <submittedName>
        <fullName evidence="3">Helicase domain-containing protein</fullName>
    </submittedName>
</protein>
<dbReference type="PROSITE" id="PS51194">
    <property type="entry name" value="HELICASE_CTER"/>
    <property type="match status" value="1"/>
</dbReference>
<comment type="caution">
    <text evidence="3">The sequence shown here is derived from an EMBL/GenBank/DDBJ whole genome shotgun (WGS) entry which is preliminary data.</text>
</comment>
<organism evidence="3">
    <name type="scientific">mine drainage metagenome</name>
    <dbReference type="NCBI Taxonomy" id="410659"/>
    <lineage>
        <taxon>unclassified sequences</taxon>
        <taxon>metagenomes</taxon>
        <taxon>ecological metagenomes</taxon>
    </lineage>
</organism>
<feature type="domain" description="Helicase C-terminal" evidence="2">
    <location>
        <begin position="126"/>
        <end position="287"/>
    </location>
</feature>
<evidence type="ECO:0000259" key="2">
    <source>
        <dbReference type="PROSITE" id="PS51194"/>
    </source>
</evidence>
<dbReference type="EMBL" id="AUZY01008313">
    <property type="protein sequence ID" value="EQD46327.1"/>
    <property type="molecule type" value="Genomic_DNA"/>
</dbReference>
<dbReference type="InterPro" id="IPR049730">
    <property type="entry name" value="SNF2/RAD54-like_C"/>
</dbReference>
<name>T0ZP82_9ZZZZ</name>
<dbReference type="InterPro" id="IPR027417">
    <property type="entry name" value="P-loop_NTPase"/>
</dbReference>
<keyword evidence="1" id="KW-0378">Hydrolase</keyword>
<sequence length="320" mass="35111">MKTEITYPLSGDWGLFFDAVQGYCRELAESHAQADTGGARLIWYATLALLRCVASSPAAAVKALTTRLDGTMAGDDLLSDDRLYDGHADDLSGSDLEPPAQLQDAERLGSLIAEARRLSGQAGDPKLAALIVHLRALLQDGFAPVVFCRYIATAHYVAEHLRLAFPKATIDAVTGEYAPEERRERVEALTEAEPRILVATDCLSEGINLQHLFTAVVHYDLAWNPTRHEQREGRVDRFGQQAPEVRCTMLYGQDNPVDGFVLNVILRKGEAIEKELGVLVPMPEDEARINQALVKAALMKRSEARSPQLGFDFGDAEAIL</sequence>
<keyword evidence="3" id="KW-0347">Helicase</keyword>
<reference evidence="3" key="1">
    <citation type="submission" date="2013-08" db="EMBL/GenBank/DDBJ databases">
        <authorList>
            <person name="Mendez C."/>
            <person name="Richter M."/>
            <person name="Ferrer M."/>
            <person name="Sanchez J."/>
        </authorList>
    </citation>
    <scope>NUCLEOTIDE SEQUENCE</scope>
</reference>
<reference evidence="3" key="2">
    <citation type="journal article" date="2014" name="ISME J.">
        <title>Microbial stratification in low pH oxic and suboxic macroscopic growths along an acid mine drainage.</title>
        <authorList>
            <person name="Mendez-Garcia C."/>
            <person name="Mesa V."/>
            <person name="Sprenger R.R."/>
            <person name="Richter M."/>
            <person name="Diez M.S."/>
            <person name="Solano J."/>
            <person name="Bargiela R."/>
            <person name="Golyshina O.V."/>
            <person name="Manteca A."/>
            <person name="Ramos J.L."/>
            <person name="Gallego J.R."/>
            <person name="Llorente I."/>
            <person name="Martins Dos Santos V.A."/>
            <person name="Jensen O.N."/>
            <person name="Pelaez A.I."/>
            <person name="Sanchez J."/>
            <person name="Ferrer M."/>
        </authorList>
    </citation>
    <scope>NUCLEOTIDE SEQUENCE</scope>
</reference>
<dbReference type="PANTHER" id="PTHR45766:SF6">
    <property type="entry name" value="SWI_SNF-RELATED MATRIX-ASSOCIATED ACTIN-DEPENDENT REGULATOR OF CHROMATIN SUBFAMILY A-LIKE PROTEIN 1"/>
    <property type="match status" value="1"/>
</dbReference>
<gene>
    <name evidence="3" type="ORF">B1B_12670</name>
</gene>
<accession>T0ZP82</accession>
<evidence type="ECO:0000256" key="1">
    <source>
        <dbReference type="ARBA" id="ARBA00022801"/>
    </source>
</evidence>
<keyword evidence="3" id="KW-0067">ATP-binding</keyword>
<keyword evidence="3" id="KW-0547">Nucleotide-binding</keyword>